<organism evidence="1 2">
    <name type="scientific">Tenacibaculum aiptasiae</name>
    <dbReference type="NCBI Taxonomy" id="426481"/>
    <lineage>
        <taxon>Bacteria</taxon>
        <taxon>Pseudomonadati</taxon>
        <taxon>Bacteroidota</taxon>
        <taxon>Flavobacteriia</taxon>
        <taxon>Flavobacteriales</taxon>
        <taxon>Flavobacteriaceae</taxon>
        <taxon>Tenacibaculum</taxon>
    </lineage>
</organism>
<dbReference type="OrthoDB" id="1260741at2"/>
<proteinExistence type="predicted"/>
<dbReference type="Proteomes" id="UP000467305">
    <property type="component" value="Unassembled WGS sequence"/>
</dbReference>
<evidence type="ECO:0000313" key="2">
    <source>
        <dbReference type="Proteomes" id="UP000467305"/>
    </source>
</evidence>
<accession>A0A7J5AAP4</accession>
<dbReference type="EMBL" id="WAAU01000029">
    <property type="protein sequence ID" value="KAB1154249.1"/>
    <property type="molecule type" value="Genomic_DNA"/>
</dbReference>
<comment type="caution">
    <text evidence="1">The sequence shown here is derived from an EMBL/GenBank/DDBJ whole genome shotgun (WGS) entry which is preliminary data.</text>
</comment>
<gene>
    <name evidence="1" type="ORF">F7018_14865</name>
</gene>
<dbReference type="AlphaFoldDB" id="A0A7J5AAP4"/>
<evidence type="ECO:0000313" key="1">
    <source>
        <dbReference type="EMBL" id="KAB1154249.1"/>
    </source>
</evidence>
<protein>
    <submittedName>
        <fullName evidence="1">Uncharacterized protein</fullName>
    </submittedName>
</protein>
<keyword evidence="2" id="KW-1185">Reference proteome</keyword>
<sequence>MSNPELKLNFIVDKNESLTIAKKIIHNKNSKRKKLKLNRNEYQETVLKWTLFKYLQPAEDNPLNSEFFPLPPSNSLNNGLSADLILKYLNSNSVFNFYKLKKNDKLNIRMEYKHPEMYRKSRPFIGDYISFIFKIEWEINKGFDHIYNSYKLLNEGIIIID</sequence>
<reference evidence="1 2" key="1">
    <citation type="submission" date="2019-09" db="EMBL/GenBank/DDBJ databases">
        <authorList>
            <person name="Cao W.R."/>
        </authorList>
    </citation>
    <scope>NUCLEOTIDE SEQUENCE [LARGE SCALE GENOMIC DNA]</scope>
    <source>
        <strain evidence="2">a4</strain>
    </source>
</reference>
<dbReference type="RefSeq" id="WP_150900883.1">
    <property type="nucleotide sequence ID" value="NZ_WAAU01000029.1"/>
</dbReference>
<name>A0A7J5AAP4_9FLAO</name>